<sequence>MDVKGKEVAKNRSISGEVEGAVDNKADTKSSTAQWVELATLAFGNFCAAACISLQTPFFPAEYDIMHIVD</sequence>
<proteinExistence type="predicted"/>
<keyword evidence="2" id="KW-1185">Reference proteome</keyword>
<evidence type="ECO:0000313" key="2">
    <source>
        <dbReference type="Proteomes" id="UP000827092"/>
    </source>
</evidence>
<evidence type="ECO:0000313" key="1">
    <source>
        <dbReference type="EMBL" id="KAG8200269.1"/>
    </source>
</evidence>
<protein>
    <submittedName>
        <fullName evidence="1">Uncharacterized protein</fullName>
    </submittedName>
</protein>
<dbReference type="AlphaFoldDB" id="A0AAV6VUC2"/>
<gene>
    <name evidence="1" type="ORF">JTE90_021920</name>
</gene>
<reference evidence="1 2" key="1">
    <citation type="journal article" date="2022" name="Nat. Ecol. Evol.">
        <title>A masculinizing supergene underlies an exaggerated male reproductive morph in a spider.</title>
        <authorList>
            <person name="Hendrickx F."/>
            <person name="De Corte Z."/>
            <person name="Sonet G."/>
            <person name="Van Belleghem S.M."/>
            <person name="Kostlbacher S."/>
            <person name="Vangestel C."/>
        </authorList>
    </citation>
    <scope>NUCLEOTIDE SEQUENCE [LARGE SCALE GENOMIC DNA]</scope>
    <source>
        <strain evidence="1">W744_W776</strain>
    </source>
</reference>
<dbReference type="Proteomes" id="UP000827092">
    <property type="component" value="Unassembled WGS sequence"/>
</dbReference>
<dbReference type="EMBL" id="JAFNEN010000017">
    <property type="protein sequence ID" value="KAG8200269.1"/>
    <property type="molecule type" value="Genomic_DNA"/>
</dbReference>
<name>A0AAV6VUC2_9ARAC</name>
<organism evidence="1 2">
    <name type="scientific">Oedothorax gibbosus</name>
    <dbReference type="NCBI Taxonomy" id="931172"/>
    <lineage>
        <taxon>Eukaryota</taxon>
        <taxon>Metazoa</taxon>
        <taxon>Ecdysozoa</taxon>
        <taxon>Arthropoda</taxon>
        <taxon>Chelicerata</taxon>
        <taxon>Arachnida</taxon>
        <taxon>Araneae</taxon>
        <taxon>Araneomorphae</taxon>
        <taxon>Entelegynae</taxon>
        <taxon>Araneoidea</taxon>
        <taxon>Linyphiidae</taxon>
        <taxon>Erigoninae</taxon>
        <taxon>Oedothorax</taxon>
    </lineage>
</organism>
<comment type="caution">
    <text evidence="1">The sequence shown here is derived from an EMBL/GenBank/DDBJ whole genome shotgun (WGS) entry which is preliminary data.</text>
</comment>
<accession>A0AAV6VUC2</accession>